<proteinExistence type="predicted"/>
<evidence type="ECO:0000313" key="1">
    <source>
        <dbReference type="EMBL" id="GFZ75277.1"/>
    </source>
</evidence>
<evidence type="ECO:0008006" key="3">
    <source>
        <dbReference type="Google" id="ProtNLM"/>
    </source>
</evidence>
<comment type="caution">
    <text evidence="1">The sequence shown here is derived from an EMBL/GenBank/DDBJ whole genome shotgun (WGS) entry which is preliminary data.</text>
</comment>
<gene>
    <name evidence="1" type="ORF">HPP_2350</name>
</gene>
<sequence length="56" mass="6766">MKFQISNVECVKNKRHYYTNRNLACEEFFNDEGKLITIIHYNEDGSILSWESFEIF</sequence>
<accession>A0ABQ1EJT8</accession>
<organism evidence="1 2">
    <name type="scientific">Hydrangea phyllody phytoplasma</name>
    <dbReference type="NCBI Taxonomy" id="238673"/>
    <lineage>
        <taxon>Bacteria</taxon>
        <taxon>Bacillati</taxon>
        <taxon>Mycoplasmatota</taxon>
        <taxon>Mollicutes</taxon>
        <taxon>Acholeplasmatales</taxon>
        <taxon>Acholeplasmataceae</taxon>
        <taxon>Candidatus Phytoplasma</taxon>
        <taxon>16SrI (Aster yellows group)</taxon>
    </lineage>
</organism>
<protein>
    <recommendedName>
        <fullName evidence="3">DUF2963 domain-containing protein</fullName>
    </recommendedName>
</protein>
<keyword evidence="2" id="KW-1185">Reference proteome</keyword>
<evidence type="ECO:0000313" key="2">
    <source>
        <dbReference type="Proteomes" id="UP000677853"/>
    </source>
</evidence>
<dbReference type="Proteomes" id="UP000677853">
    <property type="component" value="Unassembled WGS sequence"/>
</dbReference>
<dbReference type="EMBL" id="BMZZ01000004">
    <property type="protein sequence ID" value="GFZ75277.1"/>
    <property type="molecule type" value="Genomic_DNA"/>
</dbReference>
<name>A0ABQ1EJT8_9MOLU</name>
<reference evidence="1 2" key="1">
    <citation type="journal article" date="2021" name="J. Gen. Plant Pathol.">
        <title>Enrichment of phytoplasma genome DNA through a methyl-CpG binding domain-mediated method for efficient genome sequencing.</title>
        <authorList>
            <person name="Nijo T."/>
            <person name="Iwabuchi N."/>
            <person name="Tokuda R."/>
            <person name="Suzuki T."/>
            <person name="Matsumoto O."/>
            <person name="Miyazaki A."/>
            <person name="Maejima K."/>
            <person name="Oshima K."/>
            <person name="Namba S."/>
            <person name="Yamaji Y."/>
        </authorList>
    </citation>
    <scope>NUCLEOTIDE SEQUENCE [LARGE SCALE GENOMIC DNA]</scope>
    <source>
        <strain evidence="1 2">HP</strain>
    </source>
</reference>